<dbReference type="PROSITE" id="PS50102">
    <property type="entry name" value="RRM"/>
    <property type="match status" value="1"/>
</dbReference>
<feature type="compositionally biased region" description="Polar residues" evidence="2">
    <location>
        <begin position="1392"/>
        <end position="1424"/>
    </location>
</feature>
<feature type="region of interest" description="Disordered" evidence="2">
    <location>
        <begin position="819"/>
        <end position="877"/>
    </location>
</feature>
<feature type="region of interest" description="Disordered" evidence="2">
    <location>
        <begin position="1165"/>
        <end position="1217"/>
    </location>
</feature>
<dbReference type="InterPro" id="IPR012677">
    <property type="entry name" value="Nucleotide-bd_a/b_plait_sf"/>
</dbReference>
<feature type="compositionally biased region" description="Polar residues" evidence="2">
    <location>
        <begin position="1181"/>
        <end position="1193"/>
    </location>
</feature>
<proteinExistence type="predicted"/>
<feature type="compositionally biased region" description="Basic and acidic residues" evidence="2">
    <location>
        <begin position="1062"/>
        <end position="1074"/>
    </location>
</feature>
<sequence>MVSGVASAIDAPAQIQVQDKIPLMVVHSQPKFDARLEAAQLRMKDNRKYMSYFLHVTQWSDWKKIFGEWPLPYPWPHMSNEAYSKQVIYHLAAQNNGDVGYMAERFFREGRFGDPNNIDVAALNALTSSPTRVHEVFRPDEVAYHSEAFLLKVFEWHYLSTKLELEKRSAALNVPHAIISKSTGNSPMLRPAKHRKSKSQLSIEVPSNFNPHLMAVPSSAGPPPPPNLPYAGDSRRTTSAHTQMRPSIGIRGGDRAVSGPMFDAPTGPKTGPGTGQRPYMPPTPTMGRPPHPLSQQSTPGQMIHPQPAGYPRRDISTGTVVSHGIMAQFPPQPQPQQVMRMPSGEIRPVHPQIPGHTFGQHMPPHHVQHGAMGPPPPHSVGMSMSMHPSGLPMSPMQPIYYDPNMARPMVEHGGMLYDPNQPNPAQNRQDFSRPQPRNQHANYGQYVENSRHSQNNRGRKQSRGGRGGGGGGRGGMQSYDGGRRQSVHAVDRASQGNMHDSMPPPPPVERAHRESFSNARPQETERFPDFHEQQESFNIDNIPRELRCLRKFIGSDVEDMDSLWIGNIPHGTSDQMIQSLIEGEVNVAVVGVKPVIFDANKAVGWTIVTFHKTSDARLVLQKLEEFSFRGHLLDVQVPERCRHDLSGYKVQSRRSSNKHSVVDGPIPGVPVGPRSSFSRNNSIRQLRTNSMAHSDGSGRRNSLFSPQDARSDIPVLPDLLEVTEAVKEEANEGSVVALSEVSVSTVMHATAAPFVPPQYNSFGAELSGPANKHLAVEEQFHRSASSESLRRTSEGYDYEFSFEPNDEALVEQAIEDDATTLSDSSHPFEAKKSSAHKKSKAVRNPENEAHVVESGDDAAITEDSKAKPETAQSLGVEDKEAIEESAVHLNEDPSTVLTEEMPVLVAEAPDVVEKPLLDAKDDEVFVPATDMPISAVKVPEEVQNFSTLCNDNPSAPLVKTLPVPASEADVESRAESVFSEGPTEILSDTAMDKAPESALRKSAVPAASIHPFAKPKSANAQRQVSKADKKKAKKQGQASKKKTEPVASVEPEAPEPEILSLDEIKAKSKAKDAPSKSIAAGKPGTHLTEANVKALSETVAEASAPMLGSEARLSPAEEKIVVPEVTKTEDIASCNTSTAPRVLVVPKTALPVAYPRNPFEMKRVPSVTLTADRPRKERKPSTTSVASDSSFGTPKTAKEYQTPVPSPAPDMSSSPSATLVAEIEEVVQATAGAEAELIVNTQPEVKIDVDAEAESTEFDKSASAQAAVQTNKKKNQKKKRQNRDTKKKTASVDAQDASQSQAETSPKGVFEKLMVLNPCTGMDQESSPNADKATSPGLHDDNATPLTSSVVTGRDEKSSVSKTVSTKTASHAVKENAGGPRSWASLLAGNGKPSTSASANVSVKSSLGLTQRDTNVGQQQNKGG</sequence>
<gene>
    <name evidence="4" type="ORF">EG327_005672</name>
</gene>
<evidence type="ECO:0000313" key="4">
    <source>
        <dbReference type="EMBL" id="KAE9982931.1"/>
    </source>
</evidence>
<feature type="region of interest" description="Disordered" evidence="2">
    <location>
        <begin position="411"/>
        <end position="521"/>
    </location>
</feature>
<evidence type="ECO:0000256" key="2">
    <source>
        <dbReference type="SAM" id="MobiDB-lite"/>
    </source>
</evidence>
<feature type="compositionally biased region" description="Polar residues" evidence="2">
    <location>
        <begin position="675"/>
        <end position="692"/>
    </location>
</feature>
<evidence type="ECO:0000313" key="5">
    <source>
        <dbReference type="Proteomes" id="UP000490939"/>
    </source>
</evidence>
<name>A0A8H3Z833_VENIN</name>
<feature type="region of interest" description="Disordered" evidence="2">
    <location>
        <begin position="217"/>
        <end position="284"/>
    </location>
</feature>
<feature type="region of interest" description="Disordered" evidence="2">
    <location>
        <begin position="1253"/>
        <end position="1424"/>
    </location>
</feature>
<organism evidence="4 5">
    <name type="scientific">Venturia inaequalis</name>
    <name type="common">Apple scab fungus</name>
    <dbReference type="NCBI Taxonomy" id="5025"/>
    <lineage>
        <taxon>Eukaryota</taxon>
        <taxon>Fungi</taxon>
        <taxon>Dikarya</taxon>
        <taxon>Ascomycota</taxon>
        <taxon>Pezizomycotina</taxon>
        <taxon>Dothideomycetes</taxon>
        <taxon>Pleosporomycetidae</taxon>
        <taxon>Venturiales</taxon>
        <taxon>Venturiaceae</taxon>
        <taxon>Venturia</taxon>
    </lineage>
</organism>
<dbReference type="EMBL" id="WNWR01000329">
    <property type="protein sequence ID" value="KAE9982931.1"/>
    <property type="molecule type" value="Genomic_DNA"/>
</dbReference>
<feature type="compositionally biased region" description="Basic residues" evidence="2">
    <location>
        <begin position="1271"/>
        <end position="1289"/>
    </location>
</feature>
<feature type="domain" description="RRM" evidence="3">
    <location>
        <begin position="561"/>
        <end position="640"/>
    </location>
</feature>
<dbReference type="GO" id="GO:0003723">
    <property type="term" value="F:RNA binding"/>
    <property type="evidence" value="ECO:0007669"/>
    <property type="project" value="UniProtKB-UniRule"/>
</dbReference>
<comment type="caution">
    <text evidence="4">The sequence shown here is derived from an EMBL/GenBank/DDBJ whole genome shotgun (WGS) entry which is preliminary data.</text>
</comment>
<dbReference type="InterPro" id="IPR000504">
    <property type="entry name" value="RRM_dom"/>
</dbReference>
<dbReference type="Proteomes" id="UP000490939">
    <property type="component" value="Unassembled WGS sequence"/>
</dbReference>
<keyword evidence="1" id="KW-0694">RNA-binding</keyword>
<dbReference type="Gene3D" id="3.30.70.330">
    <property type="match status" value="1"/>
</dbReference>
<dbReference type="SUPFAM" id="SSF54928">
    <property type="entry name" value="RNA-binding domain, RBD"/>
    <property type="match status" value="1"/>
</dbReference>
<feature type="compositionally biased region" description="Gly residues" evidence="2">
    <location>
        <begin position="464"/>
        <end position="475"/>
    </location>
</feature>
<feature type="compositionally biased region" description="Low complexity" evidence="2">
    <location>
        <begin position="662"/>
        <end position="673"/>
    </location>
</feature>
<dbReference type="InterPro" id="IPR035979">
    <property type="entry name" value="RBD_domain_sf"/>
</dbReference>
<dbReference type="CDD" id="cd00590">
    <property type="entry name" value="RRM_SF"/>
    <property type="match status" value="1"/>
</dbReference>
<feature type="compositionally biased region" description="Basic and acidic residues" evidence="2">
    <location>
        <begin position="843"/>
        <end position="853"/>
    </location>
</feature>
<evidence type="ECO:0000259" key="3">
    <source>
        <dbReference type="PROSITE" id="PS50102"/>
    </source>
</evidence>
<feature type="compositionally biased region" description="Low complexity" evidence="2">
    <location>
        <begin position="265"/>
        <end position="278"/>
    </location>
</feature>
<reference evidence="4 5" key="1">
    <citation type="submission" date="2019-07" db="EMBL/GenBank/DDBJ databases">
        <title>Venturia inaequalis Genome Resource.</title>
        <authorList>
            <person name="Lichtner F.J."/>
        </authorList>
    </citation>
    <scope>NUCLEOTIDE SEQUENCE [LARGE SCALE GENOMIC DNA]</scope>
    <source>
        <strain evidence="4 5">DMI_063113</strain>
    </source>
</reference>
<keyword evidence="5" id="KW-1185">Reference proteome</keyword>
<feature type="region of interest" description="Disordered" evidence="2">
    <location>
        <begin position="993"/>
        <end position="1086"/>
    </location>
</feature>
<protein>
    <recommendedName>
        <fullName evidence="3">RRM domain-containing protein</fullName>
    </recommendedName>
</protein>
<accession>A0A8H3Z833</accession>
<feature type="region of interest" description="Disordered" evidence="2">
    <location>
        <begin position="652"/>
        <end position="709"/>
    </location>
</feature>
<evidence type="ECO:0000256" key="1">
    <source>
        <dbReference type="PROSITE-ProRule" id="PRU00176"/>
    </source>
</evidence>